<dbReference type="Proteomes" id="UP000027586">
    <property type="component" value="Unassembled WGS sequence"/>
</dbReference>
<dbReference type="EMBL" id="CBTN010000027">
    <property type="protein sequence ID" value="CDH55145.1"/>
    <property type="molecule type" value="Genomic_DNA"/>
</dbReference>
<reference evidence="1" key="1">
    <citation type="submission" date="2013-08" db="EMBL/GenBank/DDBJ databases">
        <title>Gene expansion shapes genome architecture in the human pathogen Lichtheimia corymbifera: an evolutionary genomics analysis in the ancient terrestrial Mucorales (Mucoromycotina).</title>
        <authorList>
            <person name="Schwartze V.U."/>
            <person name="Winter S."/>
            <person name="Shelest E."/>
            <person name="Marcet-Houben M."/>
            <person name="Horn F."/>
            <person name="Wehner S."/>
            <person name="Hoffmann K."/>
            <person name="Riege K."/>
            <person name="Sammeth M."/>
            <person name="Nowrousian M."/>
            <person name="Valiante V."/>
            <person name="Linde J."/>
            <person name="Jacobsen I.D."/>
            <person name="Marz M."/>
            <person name="Brakhage A.A."/>
            <person name="Gabaldon T."/>
            <person name="Bocker S."/>
            <person name="Voigt K."/>
        </authorList>
    </citation>
    <scope>NUCLEOTIDE SEQUENCE [LARGE SCALE GENOMIC DNA]</scope>
    <source>
        <strain evidence="1">FSU 9682</strain>
    </source>
</reference>
<keyword evidence="2" id="KW-1185">Reference proteome</keyword>
<dbReference type="AlphaFoldDB" id="A0A068RZH8"/>
<evidence type="ECO:0000313" key="2">
    <source>
        <dbReference type="Proteomes" id="UP000027586"/>
    </source>
</evidence>
<evidence type="ECO:0000313" key="1">
    <source>
        <dbReference type="EMBL" id="CDH55145.1"/>
    </source>
</evidence>
<name>A0A068RZH8_9FUNG</name>
<sequence>MDGIVAIQKGFKHDDRVRDQAITAFWMALVMTAEVDNFGKWMQAAADASKDMEAEQHDHSLIFLGYPLSLVAAC</sequence>
<proteinExistence type="predicted"/>
<comment type="caution">
    <text evidence="1">The sequence shown here is derived from an EMBL/GenBank/DDBJ whole genome shotgun (WGS) entry which is preliminary data.</text>
</comment>
<accession>A0A068RZH8</accession>
<dbReference type="VEuPathDB" id="FungiDB:LCOR_06319.1"/>
<protein>
    <submittedName>
        <fullName evidence="1">Uncharacterized protein</fullName>
    </submittedName>
</protein>
<organism evidence="1 2">
    <name type="scientific">Lichtheimia corymbifera JMRC:FSU:9682</name>
    <dbReference type="NCBI Taxonomy" id="1263082"/>
    <lineage>
        <taxon>Eukaryota</taxon>
        <taxon>Fungi</taxon>
        <taxon>Fungi incertae sedis</taxon>
        <taxon>Mucoromycota</taxon>
        <taxon>Mucoromycotina</taxon>
        <taxon>Mucoromycetes</taxon>
        <taxon>Mucorales</taxon>
        <taxon>Lichtheimiaceae</taxon>
        <taxon>Lichtheimia</taxon>
    </lineage>
</organism>
<gene>
    <name evidence="1" type="ORF">LCOR_06319.1</name>
</gene>